<evidence type="ECO:0000313" key="7">
    <source>
        <dbReference type="EMBL" id="PSR78977.1"/>
    </source>
</evidence>
<dbReference type="GO" id="GO:0046872">
    <property type="term" value="F:metal ion binding"/>
    <property type="evidence" value="ECO:0007669"/>
    <property type="project" value="UniProtKB-KW"/>
</dbReference>
<dbReference type="InParanoid" id="A0A2T2ZXI8"/>
<evidence type="ECO:0000256" key="1">
    <source>
        <dbReference type="ARBA" id="ARBA00006787"/>
    </source>
</evidence>
<dbReference type="Proteomes" id="UP000241462">
    <property type="component" value="Unassembled WGS sequence"/>
</dbReference>
<dbReference type="STRING" id="2025994.A0A2T2ZXI8"/>
<dbReference type="EMBL" id="KZ678582">
    <property type="protein sequence ID" value="PSR78977.1"/>
    <property type="molecule type" value="Genomic_DNA"/>
</dbReference>
<comment type="cofactor">
    <cofactor evidence="5">
        <name>Fe(2+)</name>
        <dbReference type="ChEBI" id="CHEBI:29033"/>
    </cofactor>
    <text evidence="5">Binds 1 Fe(2+) ion per subunit.</text>
</comment>
<dbReference type="InterPro" id="IPR004294">
    <property type="entry name" value="Carotenoid_Oase"/>
</dbReference>
<evidence type="ECO:0000256" key="2">
    <source>
        <dbReference type="ARBA" id="ARBA00022723"/>
    </source>
</evidence>
<protein>
    <submittedName>
        <fullName evidence="7">Carotenoid cleavage dioxygenase 1</fullName>
    </submittedName>
</protein>
<sequence length="617" mass="67863">MSDQPLVKNTRIGASEEMRQVSRTADQERGDREQVVQNLTTGALLDWPNKAGFENLTEHRGPIELTVKGTIPAWTAGALFRNGPGSSRLDGVKTKDGSFALDHWFDGIAHLHRFDITVASNNAVKVFYSSRRQAEGFVKHVHEKGSLRDMITFAQKADPCIGIFSKAMSCYKALDQRSEARKYDNLNVTVLPAIDVPGLFAHSNNKTCGDKTSSDTTQSGHRVSSSKIWVASDTASLQAIDTTTLKPVGNAAVQGNLHPDLKGAMSCAHAQIDPVTGDMFNYNIQGGPKAIYRIFRISAATGKTDILATFSRPGLPPAYIHSFFLSERFVILRVPSTHFGKMGLSVPWEGNLMAAMVPFNKNLVNQWFVIDRIHGQGVVAELKTPAGFFFHSVNCWDEIVPMTNEETDGSGAKVDVTCDVVEFPTTDILHKFYHNVILNANGDARKAYSNLDQIQNIFSSLVRYKFRVSLPQATSPKMTVRSPGILSPNIVFTIPSPHTGELPTINPRFHTKPYRYLYSLPQTGRSTLVDTIAKTDTVTREAILWNNPTGHTPGEAIFVPRPGSEEEDDGVLLSVVLDGCLEKSYLLCLDAKTMQELGRAEMDFAVGIGLHGVHHPK</sequence>
<organism evidence="7 8">
    <name type="scientific">Coniella lustricola</name>
    <dbReference type="NCBI Taxonomy" id="2025994"/>
    <lineage>
        <taxon>Eukaryota</taxon>
        <taxon>Fungi</taxon>
        <taxon>Dikarya</taxon>
        <taxon>Ascomycota</taxon>
        <taxon>Pezizomycotina</taxon>
        <taxon>Sordariomycetes</taxon>
        <taxon>Sordariomycetidae</taxon>
        <taxon>Diaporthales</taxon>
        <taxon>Schizoparmaceae</taxon>
        <taxon>Coniella</taxon>
    </lineage>
</organism>
<keyword evidence="7" id="KW-0223">Dioxygenase</keyword>
<evidence type="ECO:0000256" key="6">
    <source>
        <dbReference type="SAM" id="MobiDB-lite"/>
    </source>
</evidence>
<evidence type="ECO:0000256" key="4">
    <source>
        <dbReference type="ARBA" id="ARBA00023004"/>
    </source>
</evidence>
<evidence type="ECO:0000256" key="3">
    <source>
        <dbReference type="ARBA" id="ARBA00023002"/>
    </source>
</evidence>
<keyword evidence="3" id="KW-0560">Oxidoreductase</keyword>
<evidence type="ECO:0000256" key="5">
    <source>
        <dbReference type="PIRSR" id="PIRSR604294-1"/>
    </source>
</evidence>
<keyword evidence="2 5" id="KW-0479">Metal-binding</keyword>
<comment type="similarity">
    <text evidence="1">Belongs to the carotenoid oxygenase family.</text>
</comment>
<name>A0A2T2ZXI8_9PEZI</name>
<accession>A0A2T2ZXI8</accession>
<dbReference type="GO" id="GO:0016121">
    <property type="term" value="P:carotene catabolic process"/>
    <property type="evidence" value="ECO:0007669"/>
    <property type="project" value="TreeGrafter"/>
</dbReference>
<reference evidence="7 8" key="1">
    <citation type="journal article" date="2018" name="Mycol. Prog.">
        <title>Coniella lustricola, a new species from submerged detritus.</title>
        <authorList>
            <person name="Raudabaugh D.B."/>
            <person name="Iturriaga T."/>
            <person name="Carver A."/>
            <person name="Mondo S."/>
            <person name="Pangilinan J."/>
            <person name="Lipzen A."/>
            <person name="He G."/>
            <person name="Amirebrahimi M."/>
            <person name="Grigoriev I.V."/>
            <person name="Miller A.N."/>
        </authorList>
    </citation>
    <scope>NUCLEOTIDE SEQUENCE [LARGE SCALE GENOMIC DNA]</scope>
    <source>
        <strain evidence="7 8">B22-T-1</strain>
    </source>
</reference>
<dbReference type="PANTHER" id="PTHR10543:SF24">
    <property type="entry name" value="CAROTENOID ISOMEROOXYGENASE"/>
    <property type="match status" value="1"/>
</dbReference>
<feature type="region of interest" description="Disordered" evidence="6">
    <location>
        <begin position="1"/>
        <end position="32"/>
    </location>
</feature>
<gene>
    <name evidence="7" type="ORF">BD289DRAFT_492744</name>
</gene>
<dbReference type="Pfam" id="PF03055">
    <property type="entry name" value="RPE65"/>
    <property type="match status" value="1"/>
</dbReference>
<dbReference type="GO" id="GO:0010436">
    <property type="term" value="F:carotenoid dioxygenase activity"/>
    <property type="evidence" value="ECO:0007669"/>
    <property type="project" value="TreeGrafter"/>
</dbReference>
<evidence type="ECO:0000313" key="8">
    <source>
        <dbReference type="Proteomes" id="UP000241462"/>
    </source>
</evidence>
<proteinExistence type="inferred from homology"/>
<dbReference type="OrthoDB" id="407010at2759"/>
<feature type="binding site" evidence="5">
    <location>
        <position position="391"/>
    </location>
    <ligand>
        <name>Fe cation</name>
        <dbReference type="ChEBI" id="CHEBI:24875"/>
        <note>catalytic</note>
    </ligand>
</feature>
<feature type="compositionally biased region" description="Basic and acidic residues" evidence="6">
    <location>
        <begin position="14"/>
        <end position="32"/>
    </location>
</feature>
<dbReference type="PANTHER" id="PTHR10543">
    <property type="entry name" value="BETA-CAROTENE DIOXYGENASE"/>
    <property type="match status" value="1"/>
</dbReference>
<keyword evidence="4 5" id="KW-0408">Iron</keyword>
<feature type="binding site" evidence="5">
    <location>
        <position position="611"/>
    </location>
    <ligand>
        <name>Fe cation</name>
        <dbReference type="ChEBI" id="CHEBI:24875"/>
        <note>catalytic</note>
    </ligand>
</feature>
<dbReference type="AlphaFoldDB" id="A0A2T2ZXI8"/>
<feature type="binding site" evidence="5">
    <location>
        <position position="269"/>
    </location>
    <ligand>
        <name>Fe cation</name>
        <dbReference type="ChEBI" id="CHEBI:24875"/>
        <note>catalytic</note>
    </ligand>
</feature>
<keyword evidence="8" id="KW-1185">Reference proteome</keyword>
<feature type="binding site" evidence="5">
    <location>
        <position position="321"/>
    </location>
    <ligand>
        <name>Fe cation</name>
        <dbReference type="ChEBI" id="CHEBI:24875"/>
        <note>catalytic</note>
    </ligand>
</feature>